<dbReference type="PROSITE" id="PS51504">
    <property type="entry name" value="H15"/>
    <property type="match status" value="1"/>
</dbReference>
<dbReference type="STRING" id="30611.ENSOGAP00000018668"/>
<evidence type="ECO:0000256" key="1">
    <source>
        <dbReference type="ARBA" id="ARBA00022454"/>
    </source>
</evidence>
<evidence type="ECO:0000313" key="16">
    <source>
        <dbReference type="Ensembl" id="ENSOGAP00000018668.1"/>
    </source>
</evidence>
<comment type="subcellular location">
    <subcellularLocation>
        <location evidence="13">Nucleus</location>
    </subcellularLocation>
</comment>
<dbReference type="GO" id="GO:0006334">
    <property type="term" value="P:nucleosome assembly"/>
    <property type="evidence" value="ECO:0007669"/>
    <property type="project" value="InterPro"/>
</dbReference>
<dbReference type="GO" id="GO:0030261">
    <property type="term" value="P:chromosome condensation"/>
    <property type="evidence" value="ECO:0007669"/>
    <property type="project" value="UniProtKB-ARBA"/>
</dbReference>
<dbReference type="EMBL" id="AAQR03043534">
    <property type="status" value="NOT_ANNOTATED_CDS"/>
    <property type="molecule type" value="Genomic_DNA"/>
</dbReference>
<evidence type="ECO:0000256" key="7">
    <source>
        <dbReference type="ARBA" id="ARBA00022934"/>
    </source>
</evidence>
<evidence type="ECO:0000256" key="11">
    <source>
        <dbReference type="ARBA" id="ARBA00023242"/>
    </source>
</evidence>
<dbReference type="SMART" id="SM00526">
    <property type="entry name" value="H15"/>
    <property type="match status" value="1"/>
</dbReference>
<dbReference type="GO" id="GO:0000786">
    <property type="term" value="C:nucleosome"/>
    <property type="evidence" value="ECO:0007669"/>
    <property type="project" value="InterPro"/>
</dbReference>
<keyword evidence="3" id="KW-0597">Phosphoprotein</keyword>
<dbReference type="GO" id="GO:0005634">
    <property type="term" value="C:nucleus"/>
    <property type="evidence" value="ECO:0007669"/>
    <property type="project" value="UniProtKB-SubCell"/>
</dbReference>
<accession>H0XRC6</accession>
<keyword evidence="4" id="KW-0221">Differentiation</keyword>
<name>H0XRC6_OTOGA</name>
<dbReference type="InterPro" id="IPR036388">
    <property type="entry name" value="WH-like_DNA-bd_sf"/>
</dbReference>
<evidence type="ECO:0000256" key="14">
    <source>
        <dbReference type="SAM" id="MobiDB-lite"/>
    </source>
</evidence>
<dbReference type="Ensembl" id="ENSOGAT00000033255.1">
    <property type="protein sequence ID" value="ENSOGAP00000018668.1"/>
    <property type="gene ID" value="ENSOGAG00000027712.1"/>
</dbReference>
<dbReference type="eggNOG" id="ENOG502SVZZ">
    <property type="taxonomic scope" value="Eukaryota"/>
</dbReference>
<dbReference type="AlphaFoldDB" id="H0XRC6"/>
<keyword evidence="17" id="KW-1185">Reference proteome</keyword>
<dbReference type="InterPro" id="IPR005819">
    <property type="entry name" value="H1/H5"/>
</dbReference>
<evidence type="ECO:0000256" key="9">
    <source>
        <dbReference type="ARBA" id="ARBA00023125"/>
    </source>
</evidence>
<keyword evidence="7" id="KW-0164">Citrullination</keyword>
<protein>
    <recommendedName>
        <fullName evidence="15">H15 domain-containing protein</fullName>
    </recommendedName>
</protein>
<reference evidence="17" key="1">
    <citation type="submission" date="2011-03" db="EMBL/GenBank/DDBJ databases">
        <title>Version 3 of the genome sequence of Otolemur garnettii (Bushbaby).</title>
        <authorList>
            <consortium name="The Broad Institute Genome Sequencing Platform"/>
            <person name="Di Palma F."/>
            <person name="Johnson J."/>
            <person name="Lander E.S."/>
            <person name="Lindblad-Toh K."/>
            <person name="Jaffe D.B."/>
            <person name="Gnerre S."/>
            <person name="MacCallum I."/>
            <person name="Przybylski D."/>
            <person name="Ribeiro F.J."/>
            <person name="Burton J.N."/>
            <person name="Walker B.J."/>
            <person name="Sharpe T."/>
            <person name="Hall G."/>
        </authorList>
    </citation>
    <scope>NUCLEOTIDE SEQUENCE [LARGE SCALE GENOMIC DNA]</scope>
</reference>
<keyword evidence="8" id="KW-0805">Transcription regulation</keyword>
<feature type="region of interest" description="Disordered" evidence="14">
    <location>
        <begin position="110"/>
        <end position="176"/>
    </location>
</feature>
<dbReference type="Proteomes" id="UP000005225">
    <property type="component" value="Unassembled WGS sequence"/>
</dbReference>
<dbReference type="GeneTree" id="ENSGT00730000111487"/>
<dbReference type="Pfam" id="PF00538">
    <property type="entry name" value="Linker_histone"/>
    <property type="match status" value="1"/>
</dbReference>
<proteinExistence type="inferred from homology"/>
<sequence length="176" mass="19306">MQKDASQLPASVPLASNTSLGGGREATVAGVSSKNETESLTSSKSHKKPTMSKVILKIVTDKGARNRVSLATLKKTVATMGYNVSHSTYHFKRALKGLVDKGMLQQVTGKGASGSFRLGKKGSKSKLKVKRRQQRRQRAGRRRIGQRSTGYRRSGQRRSGQRRSLLGSKRGHKRLF</sequence>
<dbReference type="HOGENOM" id="CLU_105276_0_0_1"/>
<dbReference type="InterPro" id="IPR005818">
    <property type="entry name" value="Histone_H1/H5_H15"/>
</dbReference>
<feature type="compositionally biased region" description="Polar residues" evidence="14">
    <location>
        <begin position="30"/>
        <end position="43"/>
    </location>
</feature>
<evidence type="ECO:0000256" key="8">
    <source>
        <dbReference type="ARBA" id="ARBA00023015"/>
    </source>
</evidence>
<dbReference type="GO" id="GO:0007283">
    <property type="term" value="P:spermatogenesis"/>
    <property type="evidence" value="ECO:0007669"/>
    <property type="project" value="UniProtKB-KW"/>
</dbReference>
<feature type="region of interest" description="Disordered" evidence="14">
    <location>
        <begin position="1"/>
        <end position="49"/>
    </location>
</feature>
<keyword evidence="5" id="KW-0156">Chromatin regulator</keyword>
<keyword evidence="1 13" id="KW-0158">Chromosome</keyword>
<reference evidence="16" key="2">
    <citation type="submission" date="2025-08" db="UniProtKB">
        <authorList>
            <consortium name="Ensembl"/>
        </authorList>
    </citation>
    <scope>IDENTIFICATION</scope>
</reference>
<dbReference type="FunFam" id="1.10.10.10:FF:000724">
    <property type="entry name" value="Histone H1-like protein in spermatids 1"/>
    <property type="match status" value="1"/>
</dbReference>
<dbReference type="GO" id="GO:0030154">
    <property type="term" value="P:cell differentiation"/>
    <property type="evidence" value="ECO:0007669"/>
    <property type="project" value="UniProtKB-KW"/>
</dbReference>
<evidence type="ECO:0000256" key="13">
    <source>
        <dbReference type="RuleBase" id="RU003894"/>
    </source>
</evidence>
<dbReference type="FunCoup" id="H0XRC6">
    <property type="interactions" value="152"/>
</dbReference>
<organism evidence="16 17">
    <name type="scientific">Otolemur garnettii</name>
    <name type="common">Small-eared galago</name>
    <name type="synonym">Garnett's greater bushbaby</name>
    <dbReference type="NCBI Taxonomy" id="30611"/>
    <lineage>
        <taxon>Eukaryota</taxon>
        <taxon>Metazoa</taxon>
        <taxon>Chordata</taxon>
        <taxon>Craniata</taxon>
        <taxon>Vertebrata</taxon>
        <taxon>Euteleostomi</taxon>
        <taxon>Mammalia</taxon>
        <taxon>Eutheria</taxon>
        <taxon>Euarchontoglires</taxon>
        <taxon>Primates</taxon>
        <taxon>Strepsirrhini</taxon>
        <taxon>Lorisiformes</taxon>
        <taxon>Galagidae</taxon>
        <taxon>Otolemur</taxon>
    </lineage>
</organism>
<keyword evidence="9 13" id="KW-0238">DNA-binding</keyword>
<feature type="compositionally biased region" description="Polar residues" evidence="14">
    <location>
        <begin position="1"/>
        <end position="19"/>
    </location>
</feature>
<evidence type="ECO:0000259" key="15">
    <source>
        <dbReference type="PROSITE" id="PS51504"/>
    </source>
</evidence>
<dbReference type="InterPro" id="IPR036390">
    <property type="entry name" value="WH_DNA-bd_sf"/>
</dbReference>
<evidence type="ECO:0000256" key="6">
    <source>
        <dbReference type="ARBA" id="ARBA00022871"/>
    </source>
</evidence>
<dbReference type="PRINTS" id="PR00624">
    <property type="entry name" value="HISTONEH5"/>
</dbReference>
<evidence type="ECO:0000256" key="10">
    <source>
        <dbReference type="ARBA" id="ARBA00023163"/>
    </source>
</evidence>
<feature type="compositionally biased region" description="Basic residues" evidence="14">
    <location>
        <begin position="118"/>
        <end position="145"/>
    </location>
</feature>
<comment type="function">
    <text evidence="12">DNA-binding protein that may be implicated in chromatin remodeling and/or transcriptional regulation during spermiogenesis, the process of spermatid maturation into spermatozoa.</text>
</comment>
<keyword evidence="6" id="KW-0744">Spermatogenesis</keyword>
<evidence type="ECO:0000256" key="4">
    <source>
        <dbReference type="ARBA" id="ARBA00022782"/>
    </source>
</evidence>
<comment type="similarity">
    <text evidence="13">Belongs to the histone H1/H5 family.</text>
</comment>
<keyword evidence="10" id="KW-0804">Transcription</keyword>
<dbReference type="SUPFAM" id="SSF46785">
    <property type="entry name" value="Winged helix' DNA-binding domain"/>
    <property type="match status" value="1"/>
</dbReference>
<evidence type="ECO:0000313" key="17">
    <source>
        <dbReference type="Proteomes" id="UP000005225"/>
    </source>
</evidence>
<evidence type="ECO:0000256" key="3">
    <source>
        <dbReference type="ARBA" id="ARBA00022553"/>
    </source>
</evidence>
<dbReference type="OMA" id="NMTRNAW"/>
<reference evidence="16" key="3">
    <citation type="submission" date="2025-09" db="UniProtKB">
        <authorList>
            <consortium name="Ensembl"/>
        </authorList>
    </citation>
    <scope>IDENTIFICATION</scope>
</reference>
<dbReference type="InParanoid" id="H0XRC6"/>
<evidence type="ECO:0000256" key="5">
    <source>
        <dbReference type="ARBA" id="ARBA00022853"/>
    </source>
</evidence>
<dbReference type="GO" id="GO:0030527">
    <property type="term" value="F:structural constituent of chromatin"/>
    <property type="evidence" value="ECO:0007669"/>
    <property type="project" value="InterPro"/>
</dbReference>
<dbReference type="Gene3D" id="1.10.10.10">
    <property type="entry name" value="Winged helix-like DNA-binding domain superfamily/Winged helix DNA-binding domain"/>
    <property type="match status" value="1"/>
</dbReference>
<evidence type="ECO:0000256" key="2">
    <source>
        <dbReference type="ARBA" id="ARBA00022473"/>
    </source>
</evidence>
<keyword evidence="2" id="KW-0217">Developmental protein</keyword>
<feature type="domain" description="H15" evidence="15">
    <location>
        <begin position="47"/>
        <end position="120"/>
    </location>
</feature>
<evidence type="ECO:0000256" key="12">
    <source>
        <dbReference type="ARBA" id="ARBA00055987"/>
    </source>
</evidence>
<keyword evidence="11 13" id="KW-0539">Nucleus</keyword>
<dbReference type="GO" id="GO:0003677">
    <property type="term" value="F:DNA binding"/>
    <property type="evidence" value="ECO:0007669"/>
    <property type="project" value="UniProtKB-KW"/>
</dbReference>